<evidence type="ECO:0000256" key="1">
    <source>
        <dbReference type="SAM" id="MobiDB-lite"/>
    </source>
</evidence>
<name>A0A317TBX2_9CHLB</name>
<dbReference type="InterPro" id="IPR035940">
    <property type="entry name" value="CAP_sf"/>
</dbReference>
<feature type="signal peptide" evidence="2">
    <location>
        <begin position="1"/>
        <end position="22"/>
    </location>
</feature>
<dbReference type="OrthoDB" id="7550377at2"/>
<proteinExistence type="predicted"/>
<keyword evidence="4" id="KW-0378">Hydrolase</keyword>
<reference evidence="5" key="1">
    <citation type="submission" date="2017-10" db="EMBL/GenBank/DDBJ databases">
        <authorList>
            <person name="Gaisin V.A."/>
            <person name="Rysina M.S."/>
            <person name="Grouzdev D.S."/>
        </authorList>
    </citation>
    <scope>NUCLEOTIDE SEQUENCE [LARGE SCALE GENOMIC DNA]</scope>
    <source>
        <strain evidence="5">V1</strain>
    </source>
</reference>
<keyword evidence="2" id="KW-0732">Signal</keyword>
<sequence length="228" mass="25503">MRIASVLILCISCLLIPASKRADASKKQLSLQFTSLQEDEKASYLDALEKEVILHLNMARTDPEKYARQYILPRTCYFTGNIYHDPRNPQFENGYRTREGLTAVRECVNAMKRVSPAGVLFPSERISIVAQSHASYMSRTGKTGHRGPDGSKPGTRLRQFGNWRITGENISYGFNTAIEIVASLLVDDGVPNRKHRSIILDPEFSIVGVAIEPHPVYDYVCVINFAGV</sequence>
<evidence type="ECO:0000313" key="4">
    <source>
        <dbReference type="EMBL" id="PWW83316.1"/>
    </source>
</evidence>
<dbReference type="Gene3D" id="3.40.33.10">
    <property type="entry name" value="CAP"/>
    <property type="match status" value="1"/>
</dbReference>
<organism evidence="4 5">
    <name type="scientific">Prosthecochloris marina</name>
    <dbReference type="NCBI Taxonomy" id="2017681"/>
    <lineage>
        <taxon>Bacteria</taxon>
        <taxon>Pseudomonadati</taxon>
        <taxon>Chlorobiota</taxon>
        <taxon>Chlorobiia</taxon>
        <taxon>Chlorobiales</taxon>
        <taxon>Chlorobiaceae</taxon>
        <taxon>Prosthecochloris</taxon>
    </lineage>
</organism>
<dbReference type="InterPro" id="IPR014044">
    <property type="entry name" value="CAP_dom"/>
</dbReference>
<accession>A0A317TBX2</accession>
<evidence type="ECO:0000256" key="2">
    <source>
        <dbReference type="SAM" id="SignalP"/>
    </source>
</evidence>
<dbReference type="GO" id="GO:0006508">
    <property type="term" value="P:proteolysis"/>
    <property type="evidence" value="ECO:0007669"/>
    <property type="project" value="UniProtKB-KW"/>
</dbReference>
<feature type="region of interest" description="Disordered" evidence="1">
    <location>
        <begin position="137"/>
        <end position="156"/>
    </location>
</feature>
<gene>
    <name evidence="4" type="ORF">CR164_01825</name>
</gene>
<dbReference type="PANTHER" id="PTHR31157:SF1">
    <property type="entry name" value="SCP DOMAIN-CONTAINING PROTEIN"/>
    <property type="match status" value="1"/>
</dbReference>
<feature type="domain" description="SCP" evidence="3">
    <location>
        <begin position="122"/>
        <end position="225"/>
    </location>
</feature>
<evidence type="ECO:0000313" key="5">
    <source>
        <dbReference type="Proteomes" id="UP000246278"/>
    </source>
</evidence>
<keyword evidence="5" id="KW-1185">Reference proteome</keyword>
<dbReference type="AlphaFoldDB" id="A0A317TBX2"/>
<dbReference type="SUPFAM" id="SSF55797">
    <property type="entry name" value="PR-1-like"/>
    <property type="match status" value="1"/>
</dbReference>
<dbReference type="PANTHER" id="PTHR31157">
    <property type="entry name" value="SCP DOMAIN-CONTAINING PROTEIN"/>
    <property type="match status" value="1"/>
</dbReference>
<keyword evidence="4" id="KW-0645">Protease</keyword>
<feature type="chain" id="PRO_5016374574" evidence="2">
    <location>
        <begin position="23"/>
        <end position="228"/>
    </location>
</feature>
<evidence type="ECO:0000259" key="3">
    <source>
        <dbReference type="Pfam" id="PF00188"/>
    </source>
</evidence>
<dbReference type="CDD" id="cd05379">
    <property type="entry name" value="CAP_bacterial"/>
    <property type="match status" value="1"/>
</dbReference>
<dbReference type="Pfam" id="PF00188">
    <property type="entry name" value="CAP"/>
    <property type="match status" value="1"/>
</dbReference>
<dbReference type="GO" id="GO:0008233">
    <property type="term" value="F:peptidase activity"/>
    <property type="evidence" value="ECO:0007669"/>
    <property type="project" value="UniProtKB-KW"/>
</dbReference>
<dbReference type="Proteomes" id="UP000246278">
    <property type="component" value="Unassembled WGS sequence"/>
</dbReference>
<comment type="caution">
    <text evidence="4">The sequence shown here is derived from an EMBL/GenBank/DDBJ whole genome shotgun (WGS) entry which is preliminary data.</text>
</comment>
<protein>
    <submittedName>
        <fullName evidence="4">Serine protease</fullName>
    </submittedName>
</protein>
<dbReference type="EMBL" id="PDNZ01000001">
    <property type="protein sequence ID" value="PWW83316.1"/>
    <property type="molecule type" value="Genomic_DNA"/>
</dbReference>